<gene>
    <name evidence="1" type="ORF">HX37_24835</name>
</gene>
<proteinExistence type="predicted"/>
<sequence length="127" mass="14499">DRGESYFQPVISKDKMYNCYMIPSYADGRIIYPLVRKNGHLTPPFSLDETCQPFWLTGNVRTVIQAEKPGAEPESLEIQWQENKASPGRFCPLVPFVEGDKLSPRLVTDDDVPDTCISRAEYEDIKQ</sequence>
<dbReference type="AlphaFoldDB" id="A0A5U2FEH4"/>
<name>A0A5U2FEH4_SALER</name>
<feature type="non-terminal residue" evidence="1">
    <location>
        <position position="1"/>
    </location>
</feature>
<organism evidence="1">
    <name type="scientific">Salmonella enterica</name>
    <name type="common">Salmonella choleraesuis</name>
    <dbReference type="NCBI Taxonomy" id="28901"/>
    <lineage>
        <taxon>Bacteria</taxon>
        <taxon>Pseudomonadati</taxon>
        <taxon>Pseudomonadota</taxon>
        <taxon>Gammaproteobacteria</taxon>
        <taxon>Enterobacterales</taxon>
        <taxon>Enterobacteriaceae</taxon>
        <taxon>Salmonella</taxon>
    </lineage>
</organism>
<reference evidence="1" key="1">
    <citation type="submission" date="2018-07" db="EMBL/GenBank/DDBJ databases">
        <authorList>
            <consortium name="GenomeTrakr network: Whole genome sequencing for foodborne pathogen traceback"/>
        </authorList>
    </citation>
    <scope>NUCLEOTIDE SEQUENCE</scope>
    <source>
        <strain evidence="1">CFSAN018538</strain>
    </source>
</reference>
<dbReference type="EMBL" id="AAGKHU010000174">
    <property type="protein sequence ID" value="EBP0013889.1"/>
    <property type="molecule type" value="Genomic_DNA"/>
</dbReference>
<comment type="caution">
    <text evidence="1">The sequence shown here is derived from an EMBL/GenBank/DDBJ whole genome shotgun (WGS) entry which is preliminary data.</text>
</comment>
<protein>
    <submittedName>
        <fullName evidence="1">Nitrite reductase</fullName>
    </submittedName>
</protein>
<evidence type="ECO:0000313" key="1">
    <source>
        <dbReference type="EMBL" id="EBP0013889.1"/>
    </source>
</evidence>
<accession>A0A5U2FEH4</accession>